<name>A0A286TUC8_9BACT</name>
<dbReference type="GO" id="GO:0017111">
    <property type="term" value="F:ribonucleoside triphosphate phosphatase activity"/>
    <property type="evidence" value="ECO:0007669"/>
    <property type="project" value="InterPro"/>
</dbReference>
<dbReference type="NCBIfam" id="TIGR00042">
    <property type="entry name" value="RdgB/HAM1 family non-canonical purine NTP pyrophosphatase"/>
    <property type="match status" value="1"/>
</dbReference>
<organism evidence="12 13">
    <name type="scientific">Candidatus Scalindua japonica</name>
    <dbReference type="NCBI Taxonomy" id="1284222"/>
    <lineage>
        <taxon>Bacteria</taxon>
        <taxon>Pseudomonadati</taxon>
        <taxon>Planctomycetota</taxon>
        <taxon>Candidatus Brocadiia</taxon>
        <taxon>Candidatus Brocadiales</taxon>
        <taxon>Candidatus Scalinduaceae</taxon>
        <taxon>Candidatus Scalindua</taxon>
    </lineage>
</organism>
<evidence type="ECO:0000256" key="9">
    <source>
        <dbReference type="ARBA" id="ARBA00052017"/>
    </source>
</evidence>
<dbReference type="OrthoDB" id="9807456at2"/>
<sequence length="205" mass="22787">MIKTSGIVIGTKNKNKKEEIRKILSGMSLPLLDLEDFNNVPDVIEDGVTFEENAAKKALQLAKFCKLSVMADDSGLEVDALNKRPGVLSSRYCGEDTCYEEKCAKLLEELDGIPVEKRTARFKCAIALAGPEKLHFVVEASCEGFINTELRGEYGFGYDPVFYLSEYNQTMAELSPDVKNRISHRALALGLFKEGLKKFVVNSVH</sequence>
<dbReference type="InterPro" id="IPR029001">
    <property type="entry name" value="ITPase-like_fam"/>
</dbReference>
<comment type="cofactor">
    <cofactor evidence="10">
        <name>Mg(2+)</name>
        <dbReference type="ChEBI" id="CHEBI:18420"/>
    </cofactor>
    <text evidence="10">Binds 1 Mg(2+) ion per subunit.</text>
</comment>
<dbReference type="EMBL" id="BAOS01000003">
    <property type="protein sequence ID" value="GAX59488.1"/>
    <property type="molecule type" value="Genomic_DNA"/>
</dbReference>
<dbReference type="AlphaFoldDB" id="A0A286TUC8"/>
<protein>
    <recommendedName>
        <fullName evidence="10">dITP/XTP pyrophosphatase</fullName>
        <ecNumber evidence="10">3.6.1.66</ecNumber>
    </recommendedName>
    <alternativeName>
        <fullName evidence="10">Non-canonical purine NTP pyrophosphatase</fullName>
    </alternativeName>
    <alternativeName>
        <fullName evidence="10">Non-standard purine NTP pyrophosphatase</fullName>
    </alternativeName>
    <alternativeName>
        <fullName evidence="10">Nucleoside-triphosphate diphosphatase</fullName>
    </alternativeName>
    <alternativeName>
        <fullName evidence="10">Nucleoside-triphosphate pyrophosphatase</fullName>
        <shortName evidence="10">NTPase</shortName>
    </alternativeName>
</protein>
<comment type="caution">
    <text evidence="12">The sequence shown here is derived from an EMBL/GenBank/DDBJ whole genome shotgun (WGS) entry which is preliminary data.</text>
</comment>
<feature type="binding site" evidence="10">
    <location>
        <begin position="11"/>
        <end position="16"/>
    </location>
    <ligand>
        <name>substrate</name>
    </ligand>
</feature>
<feature type="binding site" evidence="10">
    <location>
        <begin position="156"/>
        <end position="159"/>
    </location>
    <ligand>
        <name>substrate</name>
    </ligand>
</feature>
<feature type="binding site" evidence="10">
    <location>
        <position position="74"/>
    </location>
    <ligand>
        <name>substrate</name>
    </ligand>
</feature>
<dbReference type="GO" id="GO:0000166">
    <property type="term" value="F:nucleotide binding"/>
    <property type="evidence" value="ECO:0007669"/>
    <property type="project" value="UniProtKB-KW"/>
</dbReference>
<gene>
    <name evidence="12" type="ORF">SCALIN_C03_0144</name>
</gene>
<feature type="binding site" evidence="10">
    <location>
        <begin position="184"/>
        <end position="185"/>
    </location>
    <ligand>
        <name>substrate</name>
    </ligand>
</feature>
<keyword evidence="7 10" id="KW-0546">Nucleotide metabolism</keyword>
<dbReference type="PANTHER" id="PTHR11067:SF9">
    <property type="entry name" value="INOSINE TRIPHOSPHATE PYROPHOSPHATASE"/>
    <property type="match status" value="1"/>
</dbReference>
<dbReference type="SUPFAM" id="SSF52972">
    <property type="entry name" value="ITPase-like"/>
    <property type="match status" value="1"/>
</dbReference>
<dbReference type="GO" id="GO:0035870">
    <property type="term" value="F:dITP diphosphatase activity"/>
    <property type="evidence" value="ECO:0007669"/>
    <property type="project" value="UniProtKB-UniRule"/>
</dbReference>
<comment type="catalytic activity">
    <reaction evidence="8 10">
        <text>dITP + H2O = dIMP + diphosphate + H(+)</text>
        <dbReference type="Rhea" id="RHEA:28342"/>
        <dbReference type="ChEBI" id="CHEBI:15377"/>
        <dbReference type="ChEBI" id="CHEBI:15378"/>
        <dbReference type="ChEBI" id="CHEBI:33019"/>
        <dbReference type="ChEBI" id="CHEBI:61194"/>
        <dbReference type="ChEBI" id="CHEBI:61382"/>
        <dbReference type="EC" id="3.6.1.66"/>
    </reaction>
</comment>
<evidence type="ECO:0000313" key="12">
    <source>
        <dbReference type="EMBL" id="GAX59488.1"/>
    </source>
</evidence>
<dbReference type="GO" id="GO:0009117">
    <property type="term" value="P:nucleotide metabolic process"/>
    <property type="evidence" value="ECO:0007669"/>
    <property type="project" value="UniProtKB-KW"/>
</dbReference>
<keyword evidence="3 10" id="KW-0479">Metal-binding</keyword>
<dbReference type="PANTHER" id="PTHR11067">
    <property type="entry name" value="INOSINE TRIPHOSPHATE PYROPHOSPHATASE/HAM1 PROTEIN"/>
    <property type="match status" value="1"/>
</dbReference>
<dbReference type="CDD" id="cd00515">
    <property type="entry name" value="HAM1"/>
    <property type="match status" value="1"/>
</dbReference>
<feature type="binding site" evidence="10">
    <location>
        <position position="179"/>
    </location>
    <ligand>
        <name>substrate</name>
    </ligand>
</feature>
<dbReference type="GO" id="GO:0046872">
    <property type="term" value="F:metal ion binding"/>
    <property type="evidence" value="ECO:0007669"/>
    <property type="project" value="UniProtKB-KW"/>
</dbReference>
<dbReference type="GO" id="GO:0036222">
    <property type="term" value="F:XTP diphosphatase activity"/>
    <property type="evidence" value="ECO:0007669"/>
    <property type="project" value="UniProtKB-UniRule"/>
</dbReference>
<dbReference type="Proteomes" id="UP000218542">
    <property type="component" value="Unassembled WGS sequence"/>
</dbReference>
<keyword evidence="4 10" id="KW-0547">Nucleotide-binding</keyword>
<dbReference type="EC" id="3.6.1.66" evidence="10"/>
<dbReference type="GO" id="GO:0005829">
    <property type="term" value="C:cytosol"/>
    <property type="evidence" value="ECO:0007669"/>
    <property type="project" value="TreeGrafter"/>
</dbReference>
<dbReference type="HAMAP" id="MF_01405">
    <property type="entry name" value="Non_canon_purine_NTPase"/>
    <property type="match status" value="1"/>
</dbReference>
<feature type="binding site" evidence="10">
    <location>
        <position position="73"/>
    </location>
    <ligand>
        <name>Mg(2+)</name>
        <dbReference type="ChEBI" id="CHEBI:18420"/>
    </ligand>
</feature>
<keyword evidence="5 10" id="KW-0378">Hydrolase</keyword>
<evidence type="ECO:0000256" key="4">
    <source>
        <dbReference type="ARBA" id="ARBA00022741"/>
    </source>
</evidence>
<dbReference type="InterPro" id="IPR002637">
    <property type="entry name" value="RdgB/HAM1"/>
</dbReference>
<evidence type="ECO:0000256" key="6">
    <source>
        <dbReference type="ARBA" id="ARBA00022842"/>
    </source>
</evidence>
<dbReference type="NCBIfam" id="NF011397">
    <property type="entry name" value="PRK14822.1"/>
    <property type="match status" value="1"/>
</dbReference>
<keyword evidence="6 10" id="KW-0460">Magnesium</keyword>
<comment type="catalytic activity">
    <reaction evidence="10">
        <text>ITP + H2O = IMP + diphosphate + H(+)</text>
        <dbReference type="Rhea" id="RHEA:29399"/>
        <dbReference type="ChEBI" id="CHEBI:15377"/>
        <dbReference type="ChEBI" id="CHEBI:15378"/>
        <dbReference type="ChEBI" id="CHEBI:33019"/>
        <dbReference type="ChEBI" id="CHEBI:58053"/>
        <dbReference type="ChEBI" id="CHEBI:61402"/>
        <dbReference type="EC" id="3.6.1.66"/>
    </reaction>
</comment>
<comment type="subunit">
    <text evidence="2 10">Homodimer.</text>
</comment>
<dbReference type="InterPro" id="IPR020922">
    <property type="entry name" value="dITP/XTP_pyrophosphatase"/>
</dbReference>
<proteinExistence type="inferred from homology"/>
<evidence type="ECO:0000256" key="2">
    <source>
        <dbReference type="ARBA" id="ARBA00011738"/>
    </source>
</evidence>
<feature type="active site" description="Proton acceptor" evidence="10">
    <location>
        <position position="73"/>
    </location>
</feature>
<evidence type="ECO:0000313" key="13">
    <source>
        <dbReference type="Proteomes" id="UP000218542"/>
    </source>
</evidence>
<dbReference type="GO" id="GO:0036220">
    <property type="term" value="F:ITP diphosphatase activity"/>
    <property type="evidence" value="ECO:0007669"/>
    <property type="project" value="UniProtKB-UniRule"/>
</dbReference>
<comment type="function">
    <text evidence="10">Pyrophosphatase that catalyzes the hydrolysis of nucleoside triphosphates to their monophosphate derivatives, with a high preference for the non-canonical purine nucleotides XTP (xanthosine triphosphate), dITP (deoxyinosine triphosphate) and ITP. Seems to function as a house-cleaning enzyme that removes non-canonical purine nucleotides from the nucleotide pool, thus preventing their incorporation into DNA/RNA and avoiding chromosomal lesions.</text>
</comment>
<dbReference type="RefSeq" id="WP_096892612.1">
    <property type="nucleotide sequence ID" value="NZ_BAOS01000003.1"/>
</dbReference>
<comment type="similarity">
    <text evidence="1 10 11">Belongs to the HAM1 NTPase family.</text>
</comment>
<keyword evidence="13" id="KW-1185">Reference proteome</keyword>
<evidence type="ECO:0000256" key="3">
    <source>
        <dbReference type="ARBA" id="ARBA00022723"/>
    </source>
</evidence>
<evidence type="ECO:0000256" key="7">
    <source>
        <dbReference type="ARBA" id="ARBA00023080"/>
    </source>
</evidence>
<evidence type="ECO:0000256" key="5">
    <source>
        <dbReference type="ARBA" id="ARBA00022801"/>
    </source>
</evidence>
<evidence type="ECO:0000256" key="10">
    <source>
        <dbReference type="HAMAP-Rule" id="MF_01405"/>
    </source>
</evidence>
<dbReference type="FunFam" id="3.90.950.10:FF:000001">
    <property type="entry name" value="dITP/XTP pyrophosphatase"/>
    <property type="match status" value="1"/>
</dbReference>
<evidence type="ECO:0000256" key="11">
    <source>
        <dbReference type="RuleBase" id="RU003781"/>
    </source>
</evidence>
<reference evidence="13" key="1">
    <citation type="journal article" date="2017" name="Environ. Microbiol. Rep.">
        <title>Genetic Diversity of Marine Anaerobic Ammonium-Oxidizing Bacteria as Revealed by Genomic and Proteomic Analyses of 'Candidatus Scalindua japonica'.</title>
        <authorList>
            <person name="Oshiki M."/>
            <person name="Mizuto K."/>
            <person name="Kimura Z."/>
            <person name="Kindaichi T."/>
            <person name="Satoh H."/>
            <person name="Okabe S."/>
        </authorList>
    </citation>
    <scope>NUCLEOTIDE SEQUENCE [LARGE SCALE GENOMIC DNA]</scope>
    <source>
        <strain evidence="13">husup-a2</strain>
    </source>
</reference>
<comment type="catalytic activity">
    <reaction evidence="9 10">
        <text>XTP + H2O = XMP + diphosphate + H(+)</text>
        <dbReference type="Rhea" id="RHEA:28610"/>
        <dbReference type="ChEBI" id="CHEBI:15377"/>
        <dbReference type="ChEBI" id="CHEBI:15378"/>
        <dbReference type="ChEBI" id="CHEBI:33019"/>
        <dbReference type="ChEBI" id="CHEBI:57464"/>
        <dbReference type="ChEBI" id="CHEBI:61314"/>
        <dbReference type="EC" id="3.6.1.66"/>
    </reaction>
</comment>
<evidence type="ECO:0000256" key="1">
    <source>
        <dbReference type="ARBA" id="ARBA00008023"/>
    </source>
</evidence>
<dbReference type="Pfam" id="PF01725">
    <property type="entry name" value="Ham1p_like"/>
    <property type="match status" value="1"/>
</dbReference>
<dbReference type="Gene3D" id="3.90.950.10">
    <property type="match status" value="1"/>
</dbReference>
<evidence type="ECO:0000256" key="8">
    <source>
        <dbReference type="ARBA" id="ARBA00051875"/>
    </source>
</evidence>
<dbReference type="GO" id="GO:0009146">
    <property type="term" value="P:purine nucleoside triphosphate catabolic process"/>
    <property type="evidence" value="ECO:0007669"/>
    <property type="project" value="UniProtKB-UniRule"/>
</dbReference>
<accession>A0A286TUC8</accession>
<comment type="caution">
    <text evidence="10">Lacks conserved residue(s) required for the propagation of feature annotation.</text>
</comment>